<dbReference type="Gene3D" id="3.90.1010.10">
    <property type="match status" value="1"/>
</dbReference>
<accession>X1CPS8</accession>
<dbReference type="AlphaFoldDB" id="X1CPS8"/>
<dbReference type="EMBL" id="BART01019943">
    <property type="protein sequence ID" value="GAG98138.1"/>
    <property type="molecule type" value="Genomic_DNA"/>
</dbReference>
<dbReference type="Pfam" id="PF01592">
    <property type="entry name" value="NifU_N"/>
    <property type="match status" value="1"/>
</dbReference>
<proteinExistence type="predicted"/>
<dbReference type="InterPro" id="IPR002871">
    <property type="entry name" value="NIF_FeS_clus_asmbl_NifU_N"/>
</dbReference>
<comment type="caution">
    <text evidence="2">The sequence shown here is derived from an EMBL/GenBank/DDBJ whole genome shotgun (WGS) entry which is preliminary data.</text>
</comment>
<name>X1CPS8_9ZZZZ</name>
<gene>
    <name evidence="2" type="ORF">S01H4_37170</name>
</gene>
<dbReference type="GO" id="GO:0005506">
    <property type="term" value="F:iron ion binding"/>
    <property type="evidence" value="ECO:0007669"/>
    <property type="project" value="InterPro"/>
</dbReference>
<dbReference type="GO" id="GO:0051536">
    <property type="term" value="F:iron-sulfur cluster binding"/>
    <property type="evidence" value="ECO:0007669"/>
    <property type="project" value="InterPro"/>
</dbReference>
<dbReference type="CDD" id="cd06664">
    <property type="entry name" value="IscU_like"/>
    <property type="match status" value="1"/>
</dbReference>
<reference evidence="2" key="1">
    <citation type="journal article" date="2014" name="Front. Microbiol.">
        <title>High frequency of phylogenetically diverse reductive dehalogenase-homologous genes in deep subseafloor sedimentary metagenomes.</title>
        <authorList>
            <person name="Kawai M."/>
            <person name="Futagami T."/>
            <person name="Toyoda A."/>
            <person name="Takaki Y."/>
            <person name="Nishi S."/>
            <person name="Hori S."/>
            <person name="Arai W."/>
            <person name="Tsubouchi T."/>
            <person name="Morono Y."/>
            <person name="Uchiyama I."/>
            <person name="Ito T."/>
            <person name="Fujiyama A."/>
            <person name="Inagaki F."/>
            <person name="Takami H."/>
        </authorList>
    </citation>
    <scope>NUCLEOTIDE SEQUENCE</scope>
    <source>
        <strain evidence="2">Expedition CK06-06</strain>
    </source>
</reference>
<feature type="domain" description="NIF system FeS cluster assembly NifU N-terminal" evidence="1">
    <location>
        <begin position="7"/>
        <end position="124"/>
    </location>
</feature>
<protein>
    <recommendedName>
        <fullName evidence="1">NIF system FeS cluster assembly NifU N-terminal domain-containing protein</fullName>
    </recommendedName>
</protein>
<organism evidence="2">
    <name type="scientific">marine sediment metagenome</name>
    <dbReference type="NCBI Taxonomy" id="412755"/>
    <lineage>
        <taxon>unclassified sequences</taxon>
        <taxon>metagenomes</taxon>
        <taxon>ecological metagenomes</taxon>
    </lineage>
</organism>
<sequence>MKNLNSNLILHFKKPHNIGEISCPDAVGKSDGPECPGNIIFTARINKNIIRDIKFKASGCSYTIAAVSYLTTLSKNKDILKSTLITGKEIEKYLGKFPEEKRRVLDAAINTLQNLISDYISKSHTENIYKKRIKKLQ</sequence>
<dbReference type="SUPFAM" id="SSF82649">
    <property type="entry name" value="SufE/NifU"/>
    <property type="match status" value="1"/>
</dbReference>
<dbReference type="GO" id="GO:0016226">
    <property type="term" value="P:iron-sulfur cluster assembly"/>
    <property type="evidence" value="ECO:0007669"/>
    <property type="project" value="InterPro"/>
</dbReference>
<evidence type="ECO:0000259" key="1">
    <source>
        <dbReference type="Pfam" id="PF01592"/>
    </source>
</evidence>
<evidence type="ECO:0000313" key="2">
    <source>
        <dbReference type="EMBL" id="GAG98138.1"/>
    </source>
</evidence>